<dbReference type="EMBL" id="ACJM01000009">
    <property type="protein sequence ID" value="EEG77152.1"/>
    <property type="molecule type" value="Genomic_DNA"/>
</dbReference>
<dbReference type="InterPro" id="IPR016167">
    <property type="entry name" value="FAD-bd_PCMH_sub1"/>
</dbReference>
<accession>C0GHE6</accession>
<keyword evidence="4" id="KW-0560">Oxidoreductase</keyword>
<evidence type="ECO:0000313" key="6">
    <source>
        <dbReference type="EMBL" id="EEG77152.1"/>
    </source>
</evidence>
<evidence type="ECO:0000256" key="4">
    <source>
        <dbReference type="ARBA" id="ARBA00023002"/>
    </source>
</evidence>
<dbReference type="Pfam" id="PF02913">
    <property type="entry name" value="FAD-oxidase_C"/>
    <property type="match status" value="1"/>
</dbReference>
<evidence type="ECO:0000256" key="1">
    <source>
        <dbReference type="ARBA" id="ARBA00001974"/>
    </source>
</evidence>
<dbReference type="GO" id="GO:0016491">
    <property type="term" value="F:oxidoreductase activity"/>
    <property type="evidence" value="ECO:0007669"/>
    <property type="project" value="UniProtKB-KW"/>
</dbReference>
<dbReference type="OrthoDB" id="9767256at2"/>
<dbReference type="Gene3D" id="1.10.45.10">
    <property type="entry name" value="Vanillyl-alcohol Oxidase, Chain A, domain 4"/>
    <property type="match status" value="1"/>
</dbReference>
<keyword evidence="2" id="KW-0285">Flavoprotein</keyword>
<dbReference type="InterPro" id="IPR016169">
    <property type="entry name" value="FAD-bd_PCMH_sub2"/>
</dbReference>
<organism evidence="6 7">
    <name type="scientific">Dethiobacter alkaliphilus AHT 1</name>
    <dbReference type="NCBI Taxonomy" id="555088"/>
    <lineage>
        <taxon>Bacteria</taxon>
        <taxon>Bacillati</taxon>
        <taxon>Bacillota</taxon>
        <taxon>Dethiobacteria</taxon>
        <taxon>Dethiobacterales</taxon>
        <taxon>Dethiobacteraceae</taxon>
        <taxon>Dethiobacter</taxon>
    </lineage>
</organism>
<dbReference type="Gene3D" id="3.30.43.10">
    <property type="entry name" value="Uridine Diphospho-n-acetylenolpyruvylglucosamine Reductase, domain 2"/>
    <property type="match status" value="1"/>
</dbReference>
<dbReference type="InterPro" id="IPR016171">
    <property type="entry name" value="Vanillyl_alc_oxidase_C-sub2"/>
</dbReference>
<dbReference type="SUPFAM" id="SSF55103">
    <property type="entry name" value="FAD-linked oxidases, C-terminal domain"/>
    <property type="match status" value="1"/>
</dbReference>
<dbReference type="Proteomes" id="UP000006443">
    <property type="component" value="Unassembled WGS sequence"/>
</dbReference>
<keyword evidence="3" id="KW-0274">FAD</keyword>
<sequence length="469" mass="50839">MTFQRITAADLEILRSIAGAEHIITEQEKLLPYSHDEVPGEKYRAYPEVVVKPKGTNEVAAILAHANRRRIAVTSRGAGTGLSGAAVPMAGGIVLSFERMDKILEVDRDNLTITVEPGVLTKKINDLLASHGLFYPGYPMSKESCTVGGNVATNAGGGRAVKYGVTGRYVLGLEAVLPGGEVLELGGKRVKDVTGYNMIPLIVGSEGTLAVVTKIILKLLPLPPAQVDLLFLFSDIEKATTFSSAITSKAKIIPAAVEFMDHFAVELACQYLQETLPHQAGALLLVQLDGATENELLTACETLGELAETMEVLEIYIANDAATRKKLWQIREIIAEAVKAKYPVQSNEDIVVPVSQVSAFVTFLHQLAQRFNCQVVSYGHAADGNIHARFLKRTDQSQDEWEIQLPLLLKEAYRHAAAVGGTISGEHGIGAKKRMYLPEVMGSAEIELMHRLKKAFDPRGILNPGKVLP</sequence>
<evidence type="ECO:0000313" key="7">
    <source>
        <dbReference type="Proteomes" id="UP000006443"/>
    </source>
</evidence>
<dbReference type="PANTHER" id="PTHR42934">
    <property type="entry name" value="GLYCOLATE OXIDASE SUBUNIT GLCD"/>
    <property type="match status" value="1"/>
</dbReference>
<dbReference type="InterPro" id="IPR036318">
    <property type="entry name" value="FAD-bd_PCMH-like_sf"/>
</dbReference>
<evidence type="ECO:0000256" key="3">
    <source>
        <dbReference type="ARBA" id="ARBA00022827"/>
    </source>
</evidence>
<dbReference type="InterPro" id="IPR016164">
    <property type="entry name" value="FAD-linked_Oxase-like_C"/>
</dbReference>
<dbReference type="InterPro" id="IPR051914">
    <property type="entry name" value="FAD-linked_OxidoTrans_Type4"/>
</dbReference>
<dbReference type="InterPro" id="IPR006094">
    <property type="entry name" value="Oxid_FAD_bind_N"/>
</dbReference>
<dbReference type="PROSITE" id="PS51387">
    <property type="entry name" value="FAD_PCMH"/>
    <property type="match status" value="1"/>
</dbReference>
<name>C0GHE6_DETAL</name>
<dbReference type="Pfam" id="PF01565">
    <property type="entry name" value="FAD_binding_4"/>
    <property type="match status" value="1"/>
</dbReference>
<dbReference type="FunFam" id="1.10.45.10:FF:000001">
    <property type="entry name" value="D-lactate dehydrogenase mitochondrial"/>
    <property type="match status" value="1"/>
</dbReference>
<dbReference type="Gene3D" id="3.30.465.10">
    <property type="match status" value="1"/>
</dbReference>
<dbReference type="Gene3D" id="3.30.70.2740">
    <property type="match status" value="1"/>
</dbReference>
<dbReference type="InterPro" id="IPR016166">
    <property type="entry name" value="FAD-bd_PCMH"/>
</dbReference>
<evidence type="ECO:0000256" key="2">
    <source>
        <dbReference type="ARBA" id="ARBA00022630"/>
    </source>
</evidence>
<dbReference type="STRING" id="555088.DealDRAFT_1905"/>
<evidence type="ECO:0000259" key="5">
    <source>
        <dbReference type="PROSITE" id="PS51387"/>
    </source>
</evidence>
<comment type="cofactor">
    <cofactor evidence="1">
        <name>FAD</name>
        <dbReference type="ChEBI" id="CHEBI:57692"/>
    </cofactor>
</comment>
<feature type="domain" description="FAD-binding PCMH-type" evidence="5">
    <location>
        <begin position="43"/>
        <end position="222"/>
    </location>
</feature>
<dbReference type="InterPro" id="IPR004113">
    <property type="entry name" value="FAD-bd_oxidored_4_C"/>
</dbReference>
<dbReference type="RefSeq" id="WP_008516905.1">
    <property type="nucleotide sequence ID" value="NZ_ACJM01000009.1"/>
</dbReference>
<protein>
    <submittedName>
        <fullName evidence="6">FAD linked oxidase domain protein</fullName>
    </submittedName>
</protein>
<dbReference type="GO" id="GO:0071949">
    <property type="term" value="F:FAD binding"/>
    <property type="evidence" value="ECO:0007669"/>
    <property type="project" value="InterPro"/>
</dbReference>
<keyword evidence="7" id="KW-1185">Reference proteome</keyword>
<comment type="caution">
    <text evidence="6">The sequence shown here is derived from an EMBL/GenBank/DDBJ whole genome shotgun (WGS) entry which is preliminary data.</text>
</comment>
<reference evidence="6 7" key="1">
    <citation type="submission" date="2009-02" db="EMBL/GenBank/DDBJ databases">
        <title>Sequencing of the draft genome and assembly of Dethiobacter alkaliphilus AHT 1.</title>
        <authorList>
            <consortium name="US DOE Joint Genome Institute (JGI-PGF)"/>
            <person name="Lucas S."/>
            <person name="Copeland A."/>
            <person name="Lapidus A."/>
            <person name="Glavina del Rio T."/>
            <person name="Dalin E."/>
            <person name="Tice H."/>
            <person name="Bruce D."/>
            <person name="Goodwin L."/>
            <person name="Pitluck S."/>
            <person name="Larimer F."/>
            <person name="Land M.L."/>
            <person name="Hauser L."/>
            <person name="Muyzer G."/>
        </authorList>
    </citation>
    <scope>NUCLEOTIDE SEQUENCE [LARGE SCALE GENOMIC DNA]</scope>
    <source>
        <strain evidence="6 7">AHT 1</strain>
    </source>
</reference>
<dbReference type="PANTHER" id="PTHR42934:SF2">
    <property type="entry name" value="GLYCOLATE OXIDASE SUBUNIT GLCD"/>
    <property type="match status" value="1"/>
</dbReference>
<gene>
    <name evidence="6" type="ORF">DealDRAFT_1905</name>
</gene>
<dbReference type="SUPFAM" id="SSF56176">
    <property type="entry name" value="FAD-binding/transporter-associated domain-like"/>
    <property type="match status" value="1"/>
</dbReference>
<dbReference type="Gene3D" id="3.30.70.2190">
    <property type="match status" value="1"/>
</dbReference>
<dbReference type="eggNOG" id="COG0277">
    <property type="taxonomic scope" value="Bacteria"/>
</dbReference>
<proteinExistence type="predicted"/>
<dbReference type="AlphaFoldDB" id="C0GHE6"/>